<name>A0ABP5A742_9ACTN</name>
<evidence type="ECO:0000259" key="4">
    <source>
        <dbReference type="Pfam" id="PF03328"/>
    </source>
</evidence>
<dbReference type="Gene3D" id="3.20.20.60">
    <property type="entry name" value="Phosphoenolpyruvate-binding domains"/>
    <property type="match status" value="1"/>
</dbReference>
<dbReference type="Proteomes" id="UP001501612">
    <property type="component" value="Unassembled WGS sequence"/>
</dbReference>
<organism evidence="5 6">
    <name type="scientific">Nocardioides lentus</name>
    <dbReference type="NCBI Taxonomy" id="338077"/>
    <lineage>
        <taxon>Bacteria</taxon>
        <taxon>Bacillati</taxon>
        <taxon>Actinomycetota</taxon>
        <taxon>Actinomycetes</taxon>
        <taxon>Propionibacteriales</taxon>
        <taxon>Nocardioidaceae</taxon>
        <taxon>Nocardioides</taxon>
    </lineage>
</organism>
<evidence type="ECO:0000256" key="2">
    <source>
        <dbReference type="ARBA" id="ARBA00022723"/>
    </source>
</evidence>
<reference evidence="6" key="1">
    <citation type="journal article" date="2019" name="Int. J. Syst. Evol. Microbiol.">
        <title>The Global Catalogue of Microorganisms (GCM) 10K type strain sequencing project: providing services to taxonomists for standard genome sequencing and annotation.</title>
        <authorList>
            <consortium name="The Broad Institute Genomics Platform"/>
            <consortium name="The Broad Institute Genome Sequencing Center for Infectious Disease"/>
            <person name="Wu L."/>
            <person name="Ma J."/>
        </authorList>
    </citation>
    <scope>NUCLEOTIDE SEQUENCE [LARGE SCALE GENOMIC DNA]</scope>
    <source>
        <strain evidence="6">JCM 14046</strain>
    </source>
</reference>
<dbReference type="PANTHER" id="PTHR30502:SF0">
    <property type="entry name" value="PHOSPHOENOLPYRUVATE CARBOXYLASE FAMILY PROTEIN"/>
    <property type="match status" value="1"/>
</dbReference>
<dbReference type="InterPro" id="IPR040442">
    <property type="entry name" value="Pyrv_kinase-like_dom_sf"/>
</dbReference>
<keyword evidence="2" id="KW-0479">Metal-binding</keyword>
<sequence length="235" mass="23861">MSDLSLGAWLNLDSVLAAEAVVRAGHDWAAVDLQHGETQATGLVPMLAAVAGCGVPAWVRTQARDYAQASWALDMGADVVVIPQVSSAAQGAEALAFCRYAPDGHRSWGPTRAGLRAASAPAQQVYLMIEDAAGVAAADEICALPGLDGILIGPADLTVSLGGRVPDDLRSEGTLAAAATVVEACRRHDVAVAAFGGTPDMVPAWTGIGVTTIALVTDLGLLTQGAADALARTRG</sequence>
<proteinExistence type="inferred from homology"/>
<keyword evidence="6" id="KW-1185">Reference proteome</keyword>
<keyword evidence="3 5" id="KW-0456">Lyase</keyword>
<dbReference type="InterPro" id="IPR005000">
    <property type="entry name" value="Aldolase/citrate-lyase_domain"/>
</dbReference>
<dbReference type="EMBL" id="BAAAMY010000001">
    <property type="protein sequence ID" value="GAA1905398.1"/>
    <property type="molecule type" value="Genomic_DNA"/>
</dbReference>
<feature type="domain" description="HpcH/HpaI aldolase/citrate lyase" evidence="4">
    <location>
        <begin position="7"/>
        <end position="214"/>
    </location>
</feature>
<dbReference type="GO" id="GO:0016829">
    <property type="term" value="F:lyase activity"/>
    <property type="evidence" value="ECO:0007669"/>
    <property type="project" value="UniProtKB-KW"/>
</dbReference>
<evidence type="ECO:0000313" key="5">
    <source>
        <dbReference type="EMBL" id="GAA1905398.1"/>
    </source>
</evidence>
<dbReference type="RefSeq" id="WP_344002646.1">
    <property type="nucleotide sequence ID" value="NZ_BAAAMY010000001.1"/>
</dbReference>
<dbReference type="InterPro" id="IPR050251">
    <property type="entry name" value="HpcH-HpaI_aldolase"/>
</dbReference>
<evidence type="ECO:0000313" key="6">
    <source>
        <dbReference type="Proteomes" id="UP001501612"/>
    </source>
</evidence>
<protein>
    <submittedName>
        <fullName evidence="5">Aldolase/citrate lyase family protein</fullName>
    </submittedName>
</protein>
<comment type="caution">
    <text evidence="5">The sequence shown here is derived from an EMBL/GenBank/DDBJ whole genome shotgun (WGS) entry which is preliminary data.</text>
</comment>
<dbReference type="InterPro" id="IPR015813">
    <property type="entry name" value="Pyrv/PenolPyrv_kinase-like_dom"/>
</dbReference>
<dbReference type="SUPFAM" id="SSF51621">
    <property type="entry name" value="Phosphoenolpyruvate/pyruvate domain"/>
    <property type="match status" value="1"/>
</dbReference>
<gene>
    <name evidence="5" type="ORF">GCM10009737_02780</name>
</gene>
<dbReference type="Pfam" id="PF03328">
    <property type="entry name" value="HpcH_HpaI"/>
    <property type="match status" value="1"/>
</dbReference>
<evidence type="ECO:0000256" key="1">
    <source>
        <dbReference type="ARBA" id="ARBA00005568"/>
    </source>
</evidence>
<comment type="similarity">
    <text evidence="1">Belongs to the HpcH/HpaI aldolase family.</text>
</comment>
<accession>A0ABP5A742</accession>
<dbReference type="PANTHER" id="PTHR30502">
    <property type="entry name" value="2-KETO-3-DEOXY-L-RHAMNONATE ALDOLASE"/>
    <property type="match status" value="1"/>
</dbReference>
<evidence type="ECO:0000256" key="3">
    <source>
        <dbReference type="ARBA" id="ARBA00023239"/>
    </source>
</evidence>